<accession>A0A024G786</accession>
<evidence type="ECO:0000313" key="3">
    <source>
        <dbReference type="EMBL" id="CCI42524.1"/>
    </source>
</evidence>
<dbReference type="EMBL" id="CAIX01000035">
    <property type="protein sequence ID" value="CCI42524.1"/>
    <property type="molecule type" value="Genomic_DNA"/>
</dbReference>
<gene>
    <name evidence="3" type="ORF">BN9_033080</name>
</gene>
<dbReference type="InterPro" id="IPR057634">
    <property type="entry name" value="PAH_ZNF598/HEL2"/>
</dbReference>
<feature type="region of interest" description="Disordered" evidence="1">
    <location>
        <begin position="418"/>
        <end position="465"/>
    </location>
</feature>
<dbReference type="Pfam" id="PF23202">
    <property type="entry name" value="PAH_ZNF598"/>
    <property type="match status" value="1"/>
</dbReference>
<evidence type="ECO:0000313" key="4">
    <source>
        <dbReference type="Proteomes" id="UP000053237"/>
    </source>
</evidence>
<feature type="compositionally biased region" description="Polar residues" evidence="1">
    <location>
        <begin position="519"/>
        <end position="528"/>
    </location>
</feature>
<evidence type="ECO:0000256" key="1">
    <source>
        <dbReference type="SAM" id="MobiDB-lite"/>
    </source>
</evidence>
<name>A0A024G786_9STRA</name>
<comment type="caution">
    <text evidence="3">The sequence shown here is derived from an EMBL/GenBank/DDBJ whole genome shotgun (WGS) entry which is preliminary data.</text>
</comment>
<keyword evidence="4" id="KW-1185">Reference proteome</keyword>
<feature type="domain" description="ZNF598/HEL2 PAH" evidence="2">
    <location>
        <begin position="351"/>
        <end position="413"/>
    </location>
</feature>
<reference evidence="3 4" key="1">
    <citation type="submission" date="2012-05" db="EMBL/GenBank/DDBJ databases">
        <title>Recombination and specialization in a pathogen metapopulation.</title>
        <authorList>
            <person name="Gardiner A."/>
            <person name="Kemen E."/>
            <person name="Schultz-Larsen T."/>
            <person name="MacLean D."/>
            <person name="Van Oosterhout C."/>
            <person name="Jones J.D.G."/>
        </authorList>
    </citation>
    <scope>NUCLEOTIDE SEQUENCE [LARGE SCALE GENOMIC DNA]</scope>
    <source>
        <strain evidence="3 4">Ac Nc2</strain>
    </source>
</reference>
<proteinExistence type="predicted"/>
<dbReference type="Proteomes" id="UP000053237">
    <property type="component" value="Unassembled WGS sequence"/>
</dbReference>
<evidence type="ECO:0000259" key="2">
    <source>
        <dbReference type="Pfam" id="PF23202"/>
    </source>
</evidence>
<feature type="compositionally biased region" description="Basic and acidic residues" evidence="1">
    <location>
        <begin position="426"/>
        <end position="450"/>
    </location>
</feature>
<dbReference type="AlphaFoldDB" id="A0A024G786"/>
<organism evidence="3 4">
    <name type="scientific">Albugo candida</name>
    <dbReference type="NCBI Taxonomy" id="65357"/>
    <lineage>
        <taxon>Eukaryota</taxon>
        <taxon>Sar</taxon>
        <taxon>Stramenopiles</taxon>
        <taxon>Oomycota</taxon>
        <taxon>Peronosporomycetes</taxon>
        <taxon>Albuginales</taxon>
        <taxon>Albuginaceae</taxon>
        <taxon>Albugo</taxon>
    </lineage>
</organism>
<sequence length="669" mass="77488">MKVVKQMRGIVTLQRGDLQNRVFLELRHADKQLLYASSEDQRMKQLLGRVSLKQAQLEQVTDGLVIHEAKRPDTTSARKFILKSTDTTTLDAWFYAIYSAITDDYRIKLPIHKKLIQMKIRVTSSLRDEQSDQIEFELSCDFLWSHKAEDNKFLSREKSVWIQHEWTVWKSQSELQTLHRTLQSMLQSSMKHLVFPRERRRDVIFFRGLRKRFLQELKEQQMGLYFDQLTALSIVCADPQIAEILKQSLNFDIFFDQVDDLANQEKLLSTVKDELKSPDRVLTMDQQDARVAIASDENDVPQADTKTCAWPIVSSPDSRIQPLGRYENVLYEENLECREKIQAEIVQLVRANQKGRIEEFHHTTREFGRGKIQASEMAAYLHGLLGAENCFEIILEMAKLLPDEEKREKLLQARESIRKRAYQSSHPRDQERKISGKVVAKDRPKSEKWMRQGVLPSSQSTHRRKTMFAHVPKQSLLDNSYAAEEARLEPIDEARSRNRKHGLEPLSFGEESQQEEGRASNSNKSTMVPDSRRSYLFSSSSEDTDDERQPGIQMYAPGQDTGSSNSPTRIKPFSKSFHSSTENLQRDFDEKRCISENSSSSMRESLSPKVDQQPGCIQLDSIRKKTRPPSIRDRHQQLQEKQKLQINDQEANPVLARLKKQGAVNFMAF</sequence>
<protein>
    <recommendedName>
        <fullName evidence="2">ZNF598/HEL2 PAH domain-containing protein</fullName>
    </recommendedName>
</protein>
<feature type="region of interest" description="Disordered" evidence="1">
    <location>
        <begin position="489"/>
        <end position="585"/>
    </location>
</feature>
<dbReference type="OrthoDB" id="124979at2759"/>
<dbReference type="InParanoid" id="A0A024G786"/>